<reference evidence="7 8" key="1">
    <citation type="submission" date="2019-04" db="EMBL/GenBank/DDBJ databases">
        <title>Shimia ponticola sp. nov., isolated from seawater.</title>
        <authorList>
            <person name="Kim Y.-O."/>
            <person name="Yoon J.-H."/>
        </authorList>
    </citation>
    <scope>NUCLEOTIDE SEQUENCE [LARGE SCALE GENOMIC DNA]</scope>
    <source>
        <strain evidence="7 8">MYP11</strain>
    </source>
</reference>
<dbReference type="PROSITE" id="PS00600">
    <property type="entry name" value="AA_TRANSFER_CLASS_3"/>
    <property type="match status" value="1"/>
</dbReference>
<dbReference type="GO" id="GO:0030170">
    <property type="term" value="F:pyridoxal phosphate binding"/>
    <property type="evidence" value="ECO:0007669"/>
    <property type="project" value="InterPro"/>
</dbReference>
<sequence>MSHVFPRHTHKPPPTAVRGAGCYLYDADGKAYLDGSGGAAVSCLGHGDAEIIAAVQEQTAQLAFAHTGFFTSDPAEELADLLAEHAPGDLNRVYFVSGGSEATEAALKLARQYFVETGQPQRRHVIARQQSYHGNTLGALAAGGNAWRRAQFAPLLMDVHHIAPCYEYMLRAEDESAEAYGLRAAQELEDTILRLGPDSVMAFMAEPVVGATLGAVPAVDGYFKRIREICDTYGVLLILDEVMCGMGRTGHLFACEADGVTPDILCIAKGLGAGYQPIGAMLCTGAIYDAIKDGSGFFQHGHTYLGHPVATAAGRAVVRKLLRDDLVARAAWQGDRLSAALTERLGQHPHVGDLRGRGMFQGIELVQDREIKQPFAPEHGLAGKVKAAAFEAGLICYPMSGTRDGKNGDHVLLAPPFIISDAEIDELVDKLSGAIDHAIGSAAG</sequence>
<dbReference type="RefSeq" id="WP_136464509.1">
    <property type="nucleotide sequence ID" value="NZ_SRKY01000006.1"/>
</dbReference>
<evidence type="ECO:0000313" key="7">
    <source>
        <dbReference type="EMBL" id="THH34375.1"/>
    </source>
</evidence>
<evidence type="ECO:0000256" key="6">
    <source>
        <dbReference type="RuleBase" id="RU003560"/>
    </source>
</evidence>
<dbReference type="SUPFAM" id="SSF53383">
    <property type="entry name" value="PLP-dependent transferases"/>
    <property type="match status" value="1"/>
</dbReference>
<comment type="caution">
    <text evidence="7">The sequence shown here is derived from an EMBL/GenBank/DDBJ whole genome shotgun (WGS) entry which is preliminary data.</text>
</comment>
<dbReference type="Proteomes" id="UP000306602">
    <property type="component" value="Unassembled WGS sequence"/>
</dbReference>
<accession>A0A4S4N782</accession>
<evidence type="ECO:0000256" key="3">
    <source>
        <dbReference type="ARBA" id="ARBA00022576"/>
    </source>
</evidence>
<keyword evidence="3 7" id="KW-0032">Aminotransferase</keyword>
<evidence type="ECO:0000256" key="4">
    <source>
        <dbReference type="ARBA" id="ARBA00022679"/>
    </source>
</evidence>
<dbReference type="Gene3D" id="3.90.1150.10">
    <property type="entry name" value="Aspartate Aminotransferase, domain 1"/>
    <property type="match status" value="1"/>
</dbReference>
<proteinExistence type="inferred from homology"/>
<dbReference type="CDD" id="cd00610">
    <property type="entry name" value="OAT_like"/>
    <property type="match status" value="1"/>
</dbReference>
<dbReference type="OrthoDB" id="9801834at2"/>
<dbReference type="PANTHER" id="PTHR43094:SF1">
    <property type="entry name" value="AMINOTRANSFERASE CLASS-III"/>
    <property type="match status" value="1"/>
</dbReference>
<dbReference type="InterPro" id="IPR005814">
    <property type="entry name" value="Aminotrans_3"/>
</dbReference>
<keyword evidence="5 6" id="KW-0663">Pyridoxal phosphate</keyword>
<dbReference type="InterPro" id="IPR015422">
    <property type="entry name" value="PyrdxlP-dep_Trfase_small"/>
</dbReference>
<dbReference type="NCBIfam" id="NF005685">
    <property type="entry name" value="PRK07483.1"/>
    <property type="match status" value="1"/>
</dbReference>
<dbReference type="GO" id="GO:0008483">
    <property type="term" value="F:transaminase activity"/>
    <property type="evidence" value="ECO:0007669"/>
    <property type="project" value="UniProtKB-KW"/>
</dbReference>
<dbReference type="PANTHER" id="PTHR43094">
    <property type="entry name" value="AMINOTRANSFERASE"/>
    <property type="match status" value="1"/>
</dbReference>
<name>A0A4S4N782_9RHOB</name>
<protein>
    <submittedName>
        <fullName evidence="7">Aspartate aminotransferase family protein</fullName>
    </submittedName>
</protein>
<organism evidence="7 8">
    <name type="scientific">Aliishimia ponticola</name>
    <dbReference type="NCBI Taxonomy" id="2499833"/>
    <lineage>
        <taxon>Bacteria</taxon>
        <taxon>Pseudomonadati</taxon>
        <taxon>Pseudomonadota</taxon>
        <taxon>Alphaproteobacteria</taxon>
        <taxon>Rhodobacterales</taxon>
        <taxon>Paracoccaceae</taxon>
        <taxon>Aliishimia</taxon>
    </lineage>
</organism>
<dbReference type="InterPro" id="IPR049704">
    <property type="entry name" value="Aminotrans_3_PPA_site"/>
</dbReference>
<comment type="cofactor">
    <cofactor evidence="1">
        <name>pyridoxal 5'-phosphate</name>
        <dbReference type="ChEBI" id="CHEBI:597326"/>
    </cofactor>
</comment>
<keyword evidence="8" id="KW-1185">Reference proteome</keyword>
<dbReference type="AlphaFoldDB" id="A0A4S4N782"/>
<evidence type="ECO:0000313" key="8">
    <source>
        <dbReference type="Proteomes" id="UP000306602"/>
    </source>
</evidence>
<dbReference type="Pfam" id="PF00202">
    <property type="entry name" value="Aminotran_3"/>
    <property type="match status" value="1"/>
</dbReference>
<dbReference type="FunFam" id="3.40.640.10:FF:000014">
    <property type="entry name" value="Adenosylmethionine-8-amino-7-oxononanoate aminotransferase, probable"/>
    <property type="match status" value="1"/>
</dbReference>
<comment type="similarity">
    <text evidence="2 6">Belongs to the class-III pyridoxal-phosphate-dependent aminotransferase family.</text>
</comment>
<evidence type="ECO:0000256" key="1">
    <source>
        <dbReference type="ARBA" id="ARBA00001933"/>
    </source>
</evidence>
<gene>
    <name evidence="7" type="ORF">E4Z66_18210</name>
</gene>
<dbReference type="GO" id="GO:0005829">
    <property type="term" value="C:cytosol"/>
    <property type="evidence" value="ECO:0007669"/>
    <property type="project" value="TreeGrafter"/>
</dbReference>
<dbReference type="InterPro" id="IPR015424">
    <property type="entry name" value="PyrdxlP-dep_Trfase"/>
</dbReference>
<evidence type="ECO:0000256" key="2">
    <source>
        <dbReference type="ARBA" id="ARBA00008954"/>
    </source>
</evidence>
<dbReference type="Gene3D" id="3.40.640.10">
    <property type="entry name" value="Type I PLP-dependent aspartate aminotransferase-like (Major domain)"/>
    <property type="match status" value="1"/>
</dbReference>
<dbReference type="EMBL" id="SRKY01000006">
    <property type="protein sequence ID" value="THH34375.1"/>
    <property type="molecule type" value="Genomic_DNA"/>
</dbReference>
<evidence type="ECO:0000256" key="5">
    <source>
        <dbReference type="ARBA" id="ARBA00022898"/>
    </source>
</evidence>
<keyword evidence="4 7" id="KW-0808">Transferase</keyword>
<dbReference type="InterPro" id="IPR015421">
    <property type="entry name" value="PyrdxlP-dep_Trfase_major"/>
</dbReference>